<comment type="caution">
    <text evidence="2">The sequence shown here is derived from an EMBL/GenBank/DDBJ whole genome shotgun (WGS) entry which is preliminary data.</text>
</comment>
<organism evidence="2 3">
    <name type="scientific">Prorocentrum cordatum</name>
    <dbReference type="NCBI Taxonomy" id="2364126"/>
    <lineage>
        <taxon>Eukaryota</taxon>
        <taxon>Sar</taxon>
        <taxon>Alveolata</taxon>
        <taxon>Dinophyceae</taxon>
        <taxon>Prorocentrales</taxon>
        <taxon>Prorocentraceae</taxon>
        <taxon>Prorocentrum</taxon>
    </lineage>
</organism>
<proteinExistence type="predicted"/>
<feature type="compositionally biased region" description="Low complexity" evidence="1">
    <location>
        <begin position="38"/>
        <end position="58"/>
    </location>
</feature>
<sequence>GGGGGGGEPRRGFSLPRGVAAWRRLGALALRRWAQCPGRARSPRGAAARPGLRGTGLAPAAPRSGLASQGWLSLRMERGRVGEEGGGGGGGAQTQHSYAGRCLDTPGKMLAVCH</sequence>
<feature type="region of interest" description="Disordered" evidence="1">
    <location>
        <begin position="38"/>
        <end position="100"/>
    </location>
</feature>
<evidence type="ECO:0000256" key="1">
    <source>
        <dbReference type="SAM" id="MobiDB-lite"/>
    </source>
</evidence>
<gene>
    <name evidence="2" type="ORF">PCOR1329_LOCUS82638</name>
</gene>
<dbReference type="EMBL" id="CAUYUJ010021907">
    <property type="protein sequence ID" value="CAK0907688.1"/>
    <property type="molecule type" value="Genomic_DNA"/>
</dbReference>
<name>A0ABN9Y992_9DINO</name>
<feature type="non-terminal residue" evidence="2">
    <location>
        <position position="1"/>
    </location>
</feature>
<reference evidence="2" key="1">
    <citation type="submission" date="2023-10" db="EMBL/GenBank/DDBJ databases">
        <authorList>
            <person name="Chen Y."/>
            <person name="Shah S."/>
            <person name="Dougan E. K."/>
            <person name="Thang M."/>
            <person name="Chan C."/>
        </authorList>
    </citation>
    <scope>NUCLEOTIDE SEQUENCE [LARGE SCALE GENOMIC DNA]</scope>
</reference>
<protein>
    <submittedName>
        <fullName evidence="2">Uncharacterized protein</fullName>
    </submittedName>
</protein>
<dbReference type="Proteomes" id="UP001189429">
    <property type="component" value="Unassembled WGS sequence"/>
</dbReference>
<accession>A0ABN9Y992</accession>
<evidence type="ECO:0000313" key="2">
    <source>
        <dbReference type="EMBL" id="CAK0907688.1"/>
    </source>
</evidence>
<evidence type="ECO:0000313" key="3">
    <source>
        <dbReference type="Proteomes" id="UP001189429"/>
    </source>
</evidence>
<keyword evidence="3" id="KW-1185">Reference proteome</keyword>